<accession>A0ACC2ZWM5</accession>
<evidence type="ECO:0000313" key="1">
    <source>
        <dbReference type="EMBL" id="KAJ9652102.1"/>
    </source>
</evidence>
<dbReference type="EMBL" id="JAPDRQ010000218">
    <property type="protein sequence ID" value="KAJ9652102.1"/>
    <property type="molecule type" value="Genomic_DNA"/>
</dbReference>
<name>A0ACC2ZWM5_9EURO</name>
<keyword evidence="2" id="KW-1185">Reference proteome</keyword>
<sequence length="105" mass="11576">MAFTNTAKAKPFERKKNGNSSDGTTQIMALKKMAVICVGLVSKLRAQRHADRNHGTQDFVASGDIELGRTLWPTIQGSLKKALAHVDPETYLFTPSRASGWKFID</sequence>
<reference evidence="1" key="1">
    <citation type="submission" date="2022-10" db="EMBL/GenBank/DDBJ databases">
        <title>Culturing micro-colonial fungi from biological soil crusts in the Mojave desert and describing Neophaeococcomyces mojavensis, and introducing the new genera and species Taxawa tesnikishii.</title>
        <authorList>
            <person name="Kurbessoian T."/>
            <person name="Stajich J.E."/>
        </authorList>
    </citation>
    <scope>NUCLEOTIDE SEQUENCE</scope>
    <source>
        <strain evidence="1">JES_112</strain>
    </source>
</reference>
<dbReference type="Proteomes" id="UP001172386">
    <property type="component" value="Unassembled WGS sequence"/>
</dbReference>
<proteinExistence type="predicted"/>
<evidence type="ECO:0000313" key="2">
    <source>
        <dbReference type="Proteomes" id="UP001172386"/>
    </source>
</evidence>
<protein>
    <submittedName>
        <fullName evidence="1">Uncharacterized protein</fullName>
    </submittedName>
</protein>
<gene>
    <name evidence="1" type="ORF">H2198_008659</name>
</gene>
<organism evidence="1 2">
    <name type="scientific">Neophaeococcomyces mojaviensis</name>
    <dbReference type="NCBI Taxonomy" id="3383035"/>
    <lineage>
        <taxon>Eukaryota</taxon>
        <taxon>Fungi</taxon>
        <taxon>Dikarya</taxon>
        <taxon>Ascomycota</taxon>
        <taxon>Pezizomycotina</taxon>
        <taxon>Eurotiomycetes</taxon>
        <taxon>Chaetothyriomycetidae</taxon>
        <taxon>Chaetothyriales</taxon>
        <taxon>Chaetothyriales incertae sedis</taxon>
        <taxon>Neophaeococcomyces</taxon>
    </lineage>
</organism>
<comment type="caution">
    <text evidence="1">The sequence shown here is derived from an EMBL/GenBank/DDBJ whole genome shotgun (WGS) entry which is preliminary data.</text>
</comment>